<dbReference type="InterPro" id="IPR032675">
    <property type="entry name" value="LRR_dom_sf"/>
</dbReference>
<dbReference type="Gene3D" id="3.80.10.10">
    <property type="entry name" value="Ribonuclease Inhibitor"/>
    <property type="match status" value="1"/>
</dbReference>
<organism evidence="1 2">
    <name type="scientific">Blyttiomyces helicus</name>
    <dbReference type="NCBI Taxonomy" id="388810"/>
    <lineage>
        <taxon>Eukaryota</taxon>
        <taxon>Fungi</taxon>
        <taxon>Fungi incertae sedis</taxon>
        <taxon>Chytridiomycota</taxon>
        <taxon>Chytridiomycota incertae sedis</taxon>
        <taxon>Chytridiomycetes</taxon>
        <taxon>Chytridiomycetes incertae sedis</taxon>
        <taxon>Blyttiomyces</taxon>
    </lineage>
</organism>
<dbReference type="AlphaFoldDB" id="A0A4P9VUM3"/>
<reference evidence="2" key="1">
    <citation type="journal article" date="2018" name="Nat. Microbiol.">
        <title>Leveraging single-cell genomics to expand the fungal tree of life.</title>
        <authorList>
            <person name="Ahrendt S.R."/>
            <person name="Quandt C.A."/>
            <person name="Ciobanu D."/>
            <person name="Clum A."/>
            <person name="Salamov A."/>
            <person name="Andreopoulos B."/>
            <person name="Cheng J.F."/>
            <person name="Woyke T."/>
            <person name="Pelin A."/>
            <person name="Henrissat B."/>
            <person name="Reynolds N.K."/>
            <person name="Benny G.L."/>
            <person name="Smith M.E."/>
            <person name="James T.Y."/>
            <person name="Grigoriev I.V."/>
        </authorList>
    </citation>
    <scope>NUCLEOTIDE SEQUENCE [LARGE SCALE GENOMIC DNA]</scope>
</reference>
<dbReference type="Proteomes" id="UP000269721">
    <property type="component" value="Unassembled WGS sequence"/>
</dbReference>
<dbReference type="EMBL" id="ML001420">
    <property type="protein sequence ID" value="RKO83291.1"/>
    <property type="molecule type" value="Genomic_DNA"/>
</dbReference>
<accession>A0A4P9VUM3</accession>
<protein>
    <recommendedName>
        <fullName evidence="3">RNI-like protein</fullName>
    </recommendedName>
</protein>
<evidence type="ECO:0000313" key="1">
    <source>
        <dbReference type="EMBL" id="RKO83291.1"/>
    </source>
</evidence>
<dbReference type="OrthoDB" id="10257471at2759"/>
<dbReference type="GO" id="GO:0019005">
    <property type="term" value="C:SCF ubiquitin ligase complex"/>
    <property type="evidence" value="ECO:0007669"/>
    <property type="project" value="TreeGrafter"/>
</dbReference>
<evidence type="ECO:0008006" key="3">
    <source>
        <dbReference type="Google" id="ProtNLM"/>
    </source>
</evidence>
<dbReference type="SUPFAM" id="SSF52047">
    <property type="entry name" value="RNI-like"/>
    <property type="match status" value="1"/>
</dbReference>
<name>A0A4P9VUM3_9FUNG</name>
<dbReference type="GO" id="GO:0031146">
    <property type="term" value="P:SCF-dependent proteasomal ubiquitin-dependent protein catabolic process"/>
    <property type="evidence" value="ECO:0007669"/>
    <property type="project" value="TreeGrafter"/>
</dbReference>
<keyword evidence="2" id="KW-1185">Reference proteome</keyword>
<proteinExistence type="predicted"/>
<evidence type="ECO:0000313" key="2">
    <source>
        <dbReference type="Proteomes" id="UP000269721"/>
    </source>
</evidence>
<gene>
    <name evidence="1" type="ORF">BDK51DRAFT_45342</name>
</gene>
<sequence>MSNSGSITETVDFASHVLACGLWRDLPLSQGRTVPKPRTWGATPPRRAAVPVSIASAWNVVGTEVLWRTVDIGSDARDSLARFVTLFRQNAKGYRMGQAPLGSYVRAIGIETWPISDASGDLLLSMPVRHFPNLRCANIIGDDLSLSSLAFLFECCPNLVVLSFRGDFKYSEDAARQEFWSVDFTGKVICKGVHRLQALELETSDPNLLTAAHGATGPNLLSWSATARYAGLVATNSPNLKILSCNYNVLGANLLPITVDDIKTVAASYHQLVAIDLSRGKDRVTDDAIQALLHHCPAISELNLSNTAVTIATILLEQPFLFANGDAIAFGELLSARGASLTRLRIGMPGWRMDLDLAILLSDSCTNFRSLSLVGSPSASSVAWLAPRLLALRNLEVQNVKELKASIPSRVSLHSAGMSLQFYLLAMMWDKLAGTLPP</sequence>
<dbReference type="PANTHER" id="PTHR13318">
    <property type="entry name" value="PARTNER OF PAIRED, ISOFORM B-RELATED"/>
    <property type="match status" value="1"/>
</dbReference>